<dbReference type="Proteomes" id="UP001597467">
    <property type="component" value="Unassembled WGS sequence"/>
</dbReference>
<evidence type="ECO:0000313" key="2">
    <source>
        <dbReference type="Proteomes" id="UP001597467"/>
    </source>
</evidence>
<dbReference type="RefSeq" id="WP_379900937.1">
    <property type="nucleotide sequence ID" value="NZ_JBHULM010000007.1"/>
</dbReference>
<name>A0ABW5JYU7_9FLAO</name>
<sequence>MRKTIIFIFGVIIIQLSFSCKSQYSATELNKSFTAEQIADLNKITEFFKSEMCLHMDSDFKTCYERTPHEYLEATGNGFWKNIDFEKQKELYNEISKSTFNEIWMFCESTYYPSETKAKDLCAVTKGKYIKYLVELGKTNQRIAKYAEKIQGSGDFNGFDIQYWQVLKSKKYFDLNDPNIQLILAIHYLSLNDQATRNADLIEQAIPKLK</sequence>
<gene>
    <name evidence="1" type="ORF">ACFSSB_03315</name>
</gene>
<evidence type="ECO:0000313" key="1">
    <source>
        <dbReference type="EMBL" id="MFD2541333.1"/>
    </source>
</evidence>
<accession>A0ABW5JYU7</accession>
<reference evidence="2" key="1">
    <citation type="journal article" date="2019" name="Int. J. Syst. Evol. Microbiol.">
        <title>The Global Catalogue of Microorganisms (GCM) 10K type strain sequencing project: providing services to taxonomists for standard genome sequencing and annotation.</title>
        <authorList>
            <consortium name="The Broad Institute Genomics Platform"/>
            <consortium name="The Broad Institute Genome Sequencing Center for Infectious Disease"/>
            <person name="Wu L."/>
            <person name="Ma J."/>
        </authorList>
    </citation>
    <scope>NUCLEOTIDE SEQUENCE [LARGE SCALE GENOMIC DNA]</scope>
    <source>
        <strain evidence="2">KCTC 42808</strain>
    </source>
</reference>
<protein>
    <submittedName>
        <fullName evidence="1">Uncharacterized protein</fullName>
    </submittedName>
</protein>
<dbReference type="EMBL" id="JBHULM010000007">
    <property type="protein sequence ID" value="MFD2541333.1"/>
    <property type="molecule type" value="Genomic_DNA"/>
</dbReference>
<keyword evidence="2" id="KW-1185">Reference proteome</keyword>
<proteinExistence type="predicted"/>
<organism evidence="1 2">
    <name type="scientific">Lacinutrix gracilariae</name>
    <dbReference type="NCBI Taxonomy" id="1747198"/>
    <lineage>
        <taxon>Bacteria</taxon>
        <taxon>Pseudomonadati</taxon>
        <taxon>Bacteroidota</taxon>
        <taxon>Flavobacteriia</taxon>
        <taxon>Flavobacteriales</taxon>
        <taxon>Flavobacteriaceae</taxon>
        <taxon>Lacinutrix</taxon>
    </lineage>
</organism>
<dbReference type="PROSITE" id="PS51257">
    <property type="entry name" value="PROKAR_LIPOPROTEIN"/>
    <property type="match status" value="1"/>
</dbReference>
<comment type="caution">
    <text evidence="1">The sequence shown here is derived from an EMBL/GenBank/DDBJ whole genome shotgun (WGS) entry which is preliminary data.</text>
</comment>